<reference evidence="2" key="1">
    <citation type="submission" date="2016-10" db="EMBL/GenBank/DDBJ databases">
        <title>Sequence of Gallionella enrichment culture.</title>
        <authorList>
            <person name="Poehlein A."/>
            <person name="Muehling M."/>
            <person name="Daniel R."/>
        </authorList>
    </citation>
    <scope>NUCLEOTIDE SEQUENCE</scope>
</reference>
<dbReference type="EMBL" id="MLJW01000015">
    <property type="protein sequence ID" value="OIR13310.1"/>
    <property type="molecule type" value="Genomic_DNA"/>
</dbReference>
<name>A0A1J5TMT6_9ZZZZ</name>
<sequence length="162" mass="18083">MKKKLSIAGLASVVMFIVLRIQGSDLKTPISKRAIVDLEFADTTKRVQELFAVWNLQTVKINVWIDFLFIIAYVSFLSLAAKATAAKLKDGFVKQAGIFFSRLAFVAGLLDVCENIFMLQTTAGNYTAISLTLTFYCATFKFIFAGLIILYLLTSLARFKKN</sequence>
<dbReference type="AlphaFoldDB" id="A0A1J5TMT6"/>
<keyword evidence="1" id="KW-1133">Transmembrane helix</keyword>
<feature type="transmembrane region" description="Helical" evidence="1">
    <location>
        <begin position="130"/>
        <end position="153"/>
    </location>
</feature>
<evidence type="ECO:0000256" key="1">
    <source>
        <dbReference type="SAM" id="Phobius"/>
    </source>
</evidence>
<evidence type="ECO:0000313" key="2">
    <source>
        <dbReference type="EMBL" id="OIR13310.1"/>
    </source>
</evidence>
<protein>
    <submittedName>
        <fullName evidence="2">Uncharacterized protein</fullName>
    </submittedName>
</protein>
<feature type="transmembrane region" description="Helical" evidence="1">
    <location>
        <begin position="61"/>
        <end position="80"/>
    </location>
</feature>
<keyword evidence="1" id="KW-0812">Transmembrane</keyword>
<feature type="transmembrane region" description="Helical" evidence="1">
    <location>
        <begin position="92"/>
        <end position="110"/>
    </location>
</feature>
<keyword evidence="1" id="KW-0472">Membrane</keyword>
<gene>
    <name evidence="2" type="ORF">GALL_56950</name>
</gene>
<accession>A0A1J5TMT6</accession>
<organism evidence="2">
    <name type="scientific">mine drainage metagenome</name>
    <dbReference type="NCBI Taxonomy" id="410659"/>
    <lineage>
        <taxon>unclassified sequences</taxon>
        <taxon>metagenomes</taxon>
        <taxon>ecological metagenomes</taxon>
    </lineage>
</organism>
<proteinExistence type="predicted"/>
<comment type="caution">
    <text evidence="2">The sequence shown here is derived from an EMBL/GenBank/DDBJ whole genome shotgun (WGS) entry which is preliminary data.</text>
</comment>